<proteinExistence type="predicted"/>
<dbReference type="AlphaFoldDB" id="A0A1H9I2H5"/>
<dbReference type="InterPro" id="IPR050789">
    <property type="entry name" value="Diverse_Enzym_Activities"/>
</dbReference>
<feature type="domain" description="Beta-lactamase-related" evidence="2">
    <location>
        <begin position="9"/>
        <end position="331"/>
    </location>
</feature>
<dbReference type="Proteomes" id="UP000199427">
    <property type="component" value="Unassembled WGS sequence"/>
</dbReference>
<name>A0A1H9I2H5_9BACI</name>
<dbReference type="OrthoDB" id="9770183at2"/>
<gene>
    <name evidence="3" type="ORF">SAMN05216362_12234</name>
</gene>
<dbReference type="GO" id="GO:0016787">
    <property type="term" value="F:hydrolase activity"/>
    <property type="evidence" value="ECO:0007669"/>
    <property type="project" value="UniProtKB-KW"/>
</dbReference>
<evidence type="ECO:0000256" key="1">
    <source>
        <dbReference type="ARBA" id="ARBA00022801"/>
    </source>
</evidence>
<keyword evidence="4" id="KW-1185">Reference proteome</keyword>
<reference evidence="3 4" key="1">
    <citation type="submission" date="2016-10" db="EMBL/GenBank/DDBJ databases">
        <authorList>
            <person name="de Groot N.N."/>
        </authorList>
    </citation>
    <scope>NUCLEOTIDE SEQUENCE [LARGE SCALE GENOMIC DNA]</scope>
    <source>
        <strain evidence="3 4">DSM 21633</strain>
    </source>
</reference>
<dbReference type="PANTHER" id="PTHR43283:SF11">
    <property type="entry name" value="BETA-LACTAMASE-RELATED DOMAIN-CONTAINING PROTEIN"/>
    <property type="match status" value="1"/>
</dbReference>
<keyword evidence="1" id="KW-0378">Hydrolase</keyword>
<dbReference type="Gene3D" id="3.40.710.10">
    <property type="entry name" value="DD-peptidase/beta-lactamase superfamily"/>
    <property type="match status" value="1"/>
</dbReference>
<dbReference type="RefSeq" id="WP_091773996.1">
    <property type="nucleotide sequence ID" value="NZ_CAESCL010000005.1"/>
</dbReference>
<dbReference type="InterPro" id="IPR012338">
    <property type="entry name" value="Beta-lactam/transpept-like"/>
</dbReference>
<dbReference type="InterPro" id="IPR001466">
    <property type="entry name" value="Beta-lactam-related"/>
</dbReference>
<evidence type="ECO:0000259" key="2">
    <source>
        <dbReference type="Pfam" id="PF00144"/>
    </source>
</evidence>
<protein>
    <submittedName>
        <fullName evidence="3">CubicO group peptidase, beta-lactamase class C family</fullName>
    </submittedName>
</protein>
<dbReference type="STRING" id="571933.SAMN05216362_12234"/>
<organism evidence="3 4">
    <name type="scientific">Piscibacillus halophilus</name>
    <dbReference type="NCBI Taxonomy" id="571933"/>
    <lineage>
        <taxon>Bacteria</taxon>
        <taxon>Bacillati</taxon>
        <taxon>Bacillota</taxon>
        <taxon>Bacilli</taxon>
        <taxon>Bacillales</taxon>
        <taxon>Bacillaceae</taxon>
        <taxon>Piscibacillus</taxon>
    </lineage>
</organism>
<sequence length="348" mass="40124">MRKQVLKFLENEIEQQHIPGAVIHVSRKDETLVDEVIGYRTIYPERTPMMYDQVFDVASLTKVIATLPSFLILLERGILRLHDRVSYFIPEFGARGKEDITLFHLLTHTSGLPAHRPYFLEKLNREQVLFRICDEHLIHPVGEKVVYCDLGYILLFEIMERVTGEKFEEFTKREVFTPLDMTETTFLPKFPKERYAPTEYNQALGEYKHEVVHDDNTEFMGGVSGHAGLYSTMSDIINFTDMLLNDGIYQGRPFLSKASLDLTRMNHTPFDSLGRGLGWQLNTDLASPCGSLFSKETYGHTGYTGTSFYIDPGHQLRVILLTNRVHFGRKDPIIRLRPRLHNVIKANI</sequence>
<dbReference type="Pfam" id="PF00144">
    <property type="entry name" value="Beta-lactamase"/>
    <property type="match status" value="1"/>
</dbReference>
<evidence type="ECO:0000313" key="3">
    <source>
        <dbReference type="EMBL" id="SEQ68712.1"/>
    </source>
</evidence>
<evidence type="ECO:0000313" key="4">
    <source>
        <dbReference type="Proteomes" id="UP000199427"/>
    </source>
</evidence>
<accession>A0A1H9I2H5</accession>
<dbReference type="EMBL" id="FOES01000022">
    <property type="protein sequence ID" value="SEQ68712.1"/>
    <property type="molecule type" value="Genomic_DNA"/>
</dbReference>
<dbReference type="SUPFAM" id="SSF56601">
    <property type="entry name" value="beta-lactamase/transpeptidase-like"/>
    <property type="match status" value="1"/>
</dbReference>
<dbReference type="PANTHER" id="PTHR43283">
    <property type="entry name" value="BETA-LACTAMASE-RELATED"/>
    <property type="match status" value="1"/>
</dbReference>